<dbReference type="STRING" id="407821.A0A087TC39"/>
<dbReference type="Gene3D" id="2.30.39.10">
    <property type="entry name" value="Alpha-1-antitrypsin, domain 1"/>
    <property type="match status" value="1"/>
</dbReference>
<dbReference type="PANTHER" id="PTHR11461:SF211">
    <property type="entry name" value="GH10112P-RELATED"/>
    <property type="match status" value="1"/>
</dbReference>
<dbReference type="SUPFAM" id="SSF56574">
    <property type="entry name" value="Serpins"/>
    <property type="match status" value="1"/>
</dbReference>
<evidence type="ECO:0000256" key="1">
    <source>
        <dbReference type="ARBA" id="ARBA00009500"/>
    </source>
</evidence>
<evidence type="ECO:0000256" key="5">
    <source>
        <dbReference type="SAM" id="SignalP"/>
    </source>
</evidence>
<dbReference type="OrthoDB" id="6419887at2759"/>
<proteinExistence type="inferred from homology"/>
<dbReference type="InterPro" id="IPR023796">
    <property type="entry name" value="Serpin_dom"/>
</dbReference>
<organism evidence="7 8">
    <name type="scientific">Stegodyphus mimosarum</name>
    <name type="common">African social velvet spider</name>
    <dbReference type="NCBI Taxonomy" id="407821"/>
    <lineage>
        <taxon>Eukaryota</taxon>
        <taxon>Metazoa</taxon>
        <taxon>Ecdysozoa</taxon>
        <taxon>Arthropoda</taxon>
        <taxon>Chelicerata</taxon>
        <taxon>Arachnida</taxon>
        <taxon>Araneae</taxon>
        <taxon>Araneomorphae</taxon>
        <taxon>Entelegynae</taxon>
        <taxon>Eresoidea</taxon>
        <taxon>Eresidae</taxon>
        <taxon>Stegodyphus</taxon>
    </lineage>
</organism>
<name>A0A087TC39_STEMI</name>
<keyword evidence="8" id="KW-1185">Reference proteome</keyword>
<keyword evidence="3" id="KW-0722">Serine protease inhibitor</keyword>
<dbReference type="GO" id="GO:0005615">
    <property type="term" value="C:extracellular space"/>
    <property type="evidence" value="ECO:0007669"/>
    <property type="project" value="InterPro"/>
</dbReference>
<dbReference type="InterPro" id="IPR036186">
    <property type="entry name" value="Serpin_sf"/>
</dbReference>
<sequence>MLLTLIYSVTSLSTICATESDLSSSCTMKDPEVQFVNDLGFQLLNKMTKSVGNVFISPLGAAFALGMSYSGAASRTAQELEEIWKDSDGKFATEKVYERLGKFFTGLDDNEKQFTLWNGFLLQNGYEVKEDFVNKLKNIYFVEPKIINFINASVADEINEFFTKETNGMFEEIIAENETVSHISKILLLNAAALNETWKVQFPPERTKRDYFYSGRRETTEVRMMSMEAESFKFYEDLEMKYKFLEIPYKDDKMNMVLALPTQYDQPANIQMDSKLFCEIKNKMSHTKLDMIAFPKYRFETQTSLKDAFMDLGIQDAFNPLQANFSNIQDDSDLYVSDIIQKAVVEVNEKGNEESVITKLKIMPVAFRGVKEFIANHPFIFYVEDTNSGVILFSGRVDEPSESIP</sequence>
<feature type="chain" id="PRO_5001829496" evidence="5">
    <location>
        <begin position="18"/>
        <end position="405"/>
    </location>
</feature>
<keyword evidence="2" id="KW-0646">Protease inhibitor</keyword>
<dbReference type="InterPro" id="IPR042185">
    <property type="entry name" value="Serpin_sf_2"/>
</dbReference>
<accession>A0A087TC39</accession>
<feature type="signal peptide" evidence="5">
    <location>
        <begin position="1"/>
        <end position="17"/>
    </location>
</feature>
<gene>
    <name evidence="7" type="ORF">X975_16324</name>
</gene>
<dbReference type="GO" id="GO:0004867">
    <property type="term" value="F:serine-type endopeptidase inhibitor activity"/>
    <property type="evidence" value="ECO:0007669"/>
    <property type="project" value="UniProtKB-KW"/>
</dbReference>
<feature type="domain" description="Serpin" evidence="6">
    <location>
        <begin position="41"/>
        <end position="400"/>
    </location>
</feature>
<evidence type="ECO:0000313" key="7">
    <source>
        <dbReference type="EMBL" id="KFM62678.1"/>
    </source>
</evidence>
<comment type="similarity">
    <text evidence="1 4">Belongs to the serpin family.</text>
</comment>
<keyword evidence="5" id="KW-0732">Signal</keyword>
<evidence type="ECO:0000259" key="6">
    <source>
        <dbReference type="SMART" id="SM00093"/>
    </source>
</evidence>
<dbReference type="EMBL" id="KK114545">
    <property type="protein sequence ID" value="KFM62678.1"/>
    <property type="molecule type" value="Genomic_DNA"/>
</dbReference>
<dbReference type="PROSITE" id="PS00284">
    <property type="entry name" value="SERPIN"/>
    <property type="match status" value="1"/>
</dbReference>
<dbReference type="Pfam" id="PF00079">
    <property type="entry name" value="Serpin"/>
    <property type="match status" value="1"/>
</dbReference>
<protein>
    <submittedName>
        <fullName evidence="7">Glia-derived nexin</fullName>
    </submittedName>
</protein>
<dbReference type="AlphaFoldDB" id="A0A087TC39"/>
<evidence type="ECO:0000313" key="8">
    <source>
        <dbReference type="Proteomes" id="UP000054359"/>
    </source>
</evidence>
<reference evidence="7 8" key="1">
    <citation type="submission" date="2013-11" db="EMBL/GenBank/DDBJ databases">
        <title>Genome sequencing of Stegodyphus mimosarum.</title>
        <authorList>
            <person name="Bechsgaard J."/>
        </authorList>
    </citation>
    <scope>NUCLEOTIDE SEQUENCE [LARGE SCALE GENOMIC DNA]</scope>
</reference>
<dbReference type="InterPro" id="IPR000215">
    <property type="entry name" value="Serpin_fam"/>
</dbReference>
<dbReference type="SMART" id="SM00093">
    <property type="entry name" value="SERPIN"/>
    <property type="match status" value="1"/>
</dbReference>
<feature type="non-terminal residue" evidence="7">
    <location>
        <position position="405"/>
    </location>
</feature>
<dbReference type="Proteomes" id="UP000054359">
    <property type="component" value="Unassembled WGS sequence"/>
</dbReference>
<evidence type="ECO:0000256" key="3">
    <source>
        <dbReference type="ARBA" id="ARBA00022900"/>
    </source>
</evidence>
<evidence type="ECO:0000256" key="2">
    <source>
        <dbReference type="ARBA" id="ARBA00022690"/>
    </source>
</evidence>
<dbReference type="CDD" id="cd00172">
    <property type="entry name" value="serpin"/>
    <property type="match status" value="1"/>
</dbReference>
<dbReference type="InterPro" id="IPR023795">
    <property type="entry name" value="Serpin_CS"/>
</dbReference>
<dbReference type="InterPro" id="IPR042178">
    <property type="entry name" value="Serpin_sf_1"/>
</dbReference>
<dbReference type="Gene3D" id="3.30.497.10">
    <property type="entry name" value="Antithrombin, subunit I, domain 2"/>
    <property type="match status" value="1"/>
</dbReference>
<dbReference type="OMA" id="EMMSMWA"/>
<evidence type="ECO:0000256" key="4">
    <source>
        <dbReference type="RuleBase" id="RU000411"/>
    </source>
</evidence>
<dbReference type="PANTHER" id="PTHR11461">
    <property type="entry name" value="SERINE PROTEASE INHIBITOR, SERPIN"/>
    <property type="match status" value="1"/>
</dbReference>